<name>A0A0C3J1B2_PISTI</name>
<sequence>MYSACAVTGIQEPVQCLLPSLPNKWISGPRSCRRCCSPYSGLPITLVFTTCPTLPLCGSSLEVQGQNDCVMVKDVESQAARHLFPFEGDWRARIPSSQSVGRMRLECPPRVVGVGWC</sequence>
<dbReference type="Proteomes" id="UP000054217">
    <property type="component" value="Unassembled WGS sequence"/>
</dbReference>
<dbReference type="HOGENOM" id="CLU_2085766_0_0_1"/>
<protein>
    <submittedName>
        <fullName evidence="1">Uncharacterized protein</fullName>
    </submittedName>
</protein>
<organism evidence="1 2">
    <name type="scientific">Pisolithus tinctorius Marx 270</name>
    <dbReference type="NCBI Taxonomy" id="870435"/>
    <lineage>
        <taxon>Eukaryota</taxon>
        <taxon>Fungi</taxon>
        <taxon>Dikarya</taxon>
        <taxon>Basidiomycota</taxon>
        <taxon>Agaricomycotina</taxon>
        <taxon>Agaricomycetes</taxon>
        <taxon>Agaricomycetidae</taxon>
        <taxon>Boletales</taxon>
        <taxon>Sclerodermatineae</taxon>
        <taxon>Pisolithaceae</taxon>
        <taxon>Pisolithus</taxon>
    </lineage>
</organism>
<reference evidence="1 2" key="1">
    <citation type="submission" date="2014-04" db="EMBL/GenBank/DDBJ databases">
        <authorList>
            <consortium name="DOE Joint Genome Institute"/>
            <person name="Kuo A."/>
            <person name="Kohler A."/>
            <person name="Costa M.D."/>
            <person name="Nagy L.G."/>
            <person name="Floudas D."/>
            <person name="Copeland A."/>
            <person name="Barry K.W."/>
            <person name="Cichocki N."/>
            <person name="Veneault-Fourrey C."/>
            <person name="LaButti K."/>
            <person name="Lindquist E.A."/>
            <person name="Lipzen A."/>
            <person name="Lundell T."/>
            <person name="Morin E."/>
            <person name="Murat C."/>
            <person name="Sun H."/>
            <person name="Tunlid A."/>
            <person name="Henrissat B."/>
            <person name="Grigoriev I.V."/>
            <person name="Hibbett D.S."/>
            <person name="Martin F."/>
            <person name="Nordberg H.P."/>
            <person name="Cantor M.N."/>
            <person name="Hua S.X."/>
        </authorList>
    </citation>
    <scope>NUCLEOTIDE SEQUENCE [LARGE SCALE GENOMIC DNA]</scope>
    <source>
        <strain evidence="1 2">Marx 270</strain>
    </source>
</reference>
<dbReference type="InParanoid" id="A0A0C3J1B2"/>
<keyword evidence="2" id="KW-1185">Reference proteome</keyword>
<reference evidence="2" key="2">
    <citation type="submission" date="2015-01" db="EMBL/GenBank/DDBJ databases">
        <title>Evolutionary Origins and Diversification of the Mycorrhizal Mutualists.</title>
        <authorList>
            <consortium name="DOE Joint Genome Institute"/>
            <consortium name="Mycorrhizal Genomics Consortium"/>
            <person name="Kohler A."/>
            <person name="Kuo A."/>
            <person name="Nagy L.G."/>
            <person name="Floudas D."/>
            <person name="Copeland A."/>
            <person name="Barry K.W."/>
            <person name="Cichocki N."/>
            <person name="Veneault-Fourrey C."/>
            <person name="LaButti K."/>
            <person name="Lindquist E.A."/>
            <person name="Lipzen A."/>
            <person name="Lundell T."/>
            <person name="Morin E."/>
            <person name="Murat C."/>
            <person name="Riley R."/>
            <person name="Ohm R."/>
            <person name="Sun H."/>
            <person name="Tunlid A."/>
            <person name="Henrissat B."/>
            <person name="Grigoriev I.V."/>
            <person name="Hibbett D.S."/>
            <person name="Martin F."/>
        </authorList>
    </citation>
    <scope>NUCLEOTIDE SEQUENCE [LARGE SCALE GENOMIC DNA]</scope>
    <source>
        <strain evidence="2">Marx 270</strain>
    </source>
</reference>
<accession>A0A0C3J1B2</accession>
<gene>
    <name evidence="1" type="ORF">M404DRAFT_647168</name>
</gene>
<evidence type="ECO:0000313" key="2">
    <source>
        <dbReference type="Proteomes" id="UP000054217"/>
    </source>
</evidence>
<dbReference type="AlphaFoldDB" id="A0A0C3J1B2"/>
<evidence type="ECO:0000313" key="1">
    <source>
        <dbReference type="EMBL" id="KIO02828.1"/>
    </source>
</evidence>
<dbReference type="EMBL" id="KN831980">
    <property type="protein sequence ID" value="KIO02828.1"/>
    <property type="molecule type" value="Genomic_DNA"/>
</dbReference>
<proteinExistence type="predicted"/>